<reference evidence="5 6" key="1">
    <citation type="submission" date="2020-02" db="EMBL/GenBank/DDBJ databases">
        <authorList>
            <person name="Zheng R.K."/>
            <person name="Sun C.M."/>
        </authorList>
    </citation>
    <scope>NUCLEOTIDE SEQUENCE [LARGE SCALE GENOMIC DNA]</scope>
    <source>
        <strain evidence="6">rifampicinis</strain>
    </source>
</reference>
<dbReference type="PANTHER" id="PTHR43866:SF4">
    <property type="entry name" value="MALONATE-SEMIALDEHYDE DEHYDROGENASE"/>
    <property type="match status" value="1"/>
</dbReference>
<dbReference type="SUPFAM" id="SSF53720">
    <property type="entry name" value="ALDH-like"/>
    <property type="match status" value="1"/>
</dbReference>
<dbReference type="GO" id="GO:0006210">
    <property type="term" value="P:thymine catabolic process"/>
    <property type="evidence" value="ECO:0007669"/>
    <property type="project" value="TreeGrafter"/>
</dbReference>
<dbReference type="RefSeq" id="WP_195171891.1">
    <property type="nucleotide sequence ID" value="NZ_CP062983.1"/>
</dbReference>
<dbReference type="GO" id="GO:0004491">
    <property type="term" value="F:methylmalonate-semialdehyde dehydrogenase (acylating, NAD) activity"/>
    <property type="evidence" value="ECO:0007669"/>
    <property type="project" value="UniProtKB-EC"/>
</dbReference>
<evidence type="ECO:0000313" key="6">
    <source>
        <dbReference type="Proteomes" id="UP000594468"/>
    </source>
</evidence>
<dbReference type="Gene3D" id="3.40.605.10">
    <property type="entry name" value="Aldehyde Dehydrogenase, Chain A, domain 1"/>
    <property type="match status" value="1"/>
</dbReference>
<keyword evidence="3" id="KW-0520">NAD</keyword>
<dbReference type="CDD" id="cd07085">
    <property type="entry name" value="ALDH_F6_MMSDH"/>
    <property type="match status" value="1"/>
</dbReference>
<evidence type="ECO:0000256" key="2">
    <source>
        <dbReference type="ARBA" id="ARBA00023002"/>
    </source>
</evidence>
<evidence type="ECO:0000256" key="3">
    <source>
        <dbReference type="ARBA" id="ARBA00023027"/>
    </source>
</evidence>
<keyword evidence="2" id="KW-0560">Oxidoreductase</keyword>
<evidence type="ECO:0000259" key="4">
    <source>
        <dbReference type="Pfam" id="PF00171"/>
    </source>
</evidence>
<dbReference type="EC" id="1.2.1.27" evidence="1"/>
<feature type="domain" description="Aldehyde dehydrogenase" evidence="4">
    <location>
        <begin position="13"/>
        <end position="478"/>
    </location>
</feature>
<dbReference type="EMBL" id="CP062983">
    <property type="protein sequence ID" value="QPC83827.1"/>
    <property type="molecule type" value="Genomic_DNA"/>
</dbReference>
<keyword evidence="6" id="KW-1185">Reference proteome</keyword>
<protein>
    <recommendedName>
        <fullName evidence="1">methylmalonate-semialdehyde dehydrogenase (CoA acylating)</fullName>
        <ecNumber evidence="1">1.2.1.27</ecNumber>
    </recommendedName>
</protein>
<dbReference type="PROSITE" id="PS00070">
    <property type="entry name" value="ALDEHYDE_DEHYDR_CYS"/>
    <property type="match status" value="1"/>
</dbReference>
<proteinExistence type="predicted"/>
<dbReference type="InterPro" id="IPR015590">
    <property type="entry name" value="Aldehyde_DH_dom"/>
</dbReference>
<dbReference type="InterPro" id="IPR016160">
    <property type="entry name" value="Ald_DH_CS_CYS"/>
</dbReference>
<evidence type="ECO:0000313" key="5">
    <source>
        <dbReference type="EMBL" id="QPC83827.1"/>
    </source>
</evidence>
<dbReference type="GO" id="GO:0006574">
    <property type="term" value="P:L-valine catabolic process"/>
    <property type="evidence" value="ECO:0007669"/>
    <property type="project" value="TreeGrafter"/>
</dbReference>
<name>A0A7S8EBB7_9CHLR</name>
<evidence type="ECO:0000256" key="1">
    <source>
        <dbReference type="ARBA" id="ARBA00013048"/>
    </source>
</evidence>
<dbReference type="Pfam" id="PF00171">
    <property type="entry name" value="Aldedh"/>
    <property type="match status" value="1"/>
</dbReference>
<sequence>MTKKMKNYIDGAWVDASAEGTIPVEDPATCDVLAECPDSNVNDVADAVAAAKEAFKEWRRTPILSRAQYMHHLKNLVEENFEDLSEMVVKENGKTKDEARGEVRRGIESIDFAMSVPTLMRSDGLEDISSGIDETTIRQPAGVFAAITPFNFPFMVPMWFLPTAITCGNTFILKPSPQTPLSSELLFEMLDEIDLPEGVVNLVHGGVPSAEAIMKHPDVMGVSFVGSSPVAKIIYETCTAHGKRVQAQGGAKNYIAVMPDASLEASVKNIMGAAYGCAGQRCLAAAVAVAVGDAYDGLVEELGRQAANLKVGYGLDETTQMGTVVSGAAKDRIEKMIQEGIDQGATVILDGRGIEVEGYENGSWVGPTILADVTPDMRIAQEEVFGPVLALMKADDFDDAVEIINKSHYGNAASIFTNNGKYAREFTYSVNAGNIGVNIGVAAPSASFPFGGQKDSFFGDLHGQGMDSIEFYTERKIVIERWI</sequence>
<gene>
    <name evidence="5" type="ORF">G4Y79_05455</name>
</gene>
<dbReference type="FunFam" id="3.40.309.10:FF:000002">
    <property type="entry name" value="Methylmalonate-semialdehyde dehydrogenase (Acylating)"/>
    <property type="match status" value="1"/>
</dbReference>
<dbReference type="Gene3D" id="3.40.309.10">
    <property type="entry name" value="Aldehyde Dehydrogenase, Chain A, domain 2"/>
    <property type="match status" value="1"/>
</dbReference>
<dbReference type="InterPro" id="IPR016163">
    <property type="entry name" value="Ald_DH_C"/>
</dbReference>
<dbReference type="Proteomes" id="UP000594468">
    <property type="component" value="Chromosome"/>
</dbReference>
<dbReference type="AlphaFoldDB" id="A0A7S8EBB7"/>
<dbReference type="InterPro" id="IPR016162">
    <property type="entry name" value="Ald_DH_N"/>
</dbReference>
<accession>A0A7S8EBB7</accession>
<dbReference type="InterPro" id="IPR010061">
    <property type="entry name" value="MeMal-semiAld_DH"/>
</dbReference>
<dbReference type="NCBIfam" id="TIGR01722">
    <property type="entry name" value="MMSDH"/>
    <property type="match status" value="1"/>
</dbReference>
<dbReference type="KEGG" id="pmet:G4Y79_05455"/>
<organism evidence="5 6">
    <name type="scientific">Phototrophicus methaneseepsis</name>
    <dbReference type="NCBI Taxonomy" id="2710758"/>
    <lineage>
        <taxon>Bacteria</taxon>
        <taxon>Bacillati</taxon>
        <taxon>Chloroflexota</taxon>
        <taxon>Candidatus Thermofontia</taxon>
        <taxon>Phototrophicales</taxon>
        <taxon>Phototrophicaceae</taxon>
        <taxon>Phototrophicus</taxon>
    </lineage>
</organism>
<dbReference type="InterPro" id="IPR016161">
    <property type="entry name" value="Ald_DH/histidinol_DH"/>
</dbReference>
<dbReference type="PANTHER" id="PTHR43866">
    <property type="entry name" value="MALONATE-SEMIALDEHYDE DEHYDROGENASE"/>
    <property type="match status" value="1"/>
</dbReference>
<dbReference type="FunFam" id="3.40.605.10:FF:000003">
    <property type="entry name" value="Methylmalonate-semialdehyde dehydrogenase [acylating]"/>
    <property type="match status" value="1"/>
</dbReference>